<sequence length="72" mass="7521">MKRIGMVAAIFGVIATGLAAGTATADTYVGRYATEWECEAVASQYRGSDVGANCNYVTGFGDWILTTYSIGG</sequence>
<keyword evidence="1" id="KW-0732">Signal</keyword>
<keyword evidence="3" id="KW-1185">Reference proteome</keyword>
<proteinExistence type="predicted"/>
<name>A0A317NH58_9NOCA</name>
<evidence type="ECO:0000256" key="1">
    <source>
        <dbReference type="SAM" id="SignalP"/>
    </source>
</evidence>
<protein>
    <submittedName>
        <fullName evidence="2">Uncharacterized protein</fullName>
    </submittedName>
</protein>
<dbReference type="Proteomes" id="UP000246410">
    <property type="component" value="Unassembled WGS sequence"/>
</dbReference>
<evidence type="ECO:0000313" key="3">
    <source>
        <dbReference type="Proteomes" id="UP000246410"/>
    </source>
</evidence>
<dbReference type="EMBL" id="QGTL01000006">
    <property type="protein sequence ID" value="PWV74529.1"/>
    <property type="molecule type" value="Genomic_DNA"/>
</dbReference>
<gene>
    <name evidence="2" type="ORF">DFR69_106340</name>
</gene>
<reference evidence="2 3" key="1">
    <citation type="submission" date="2018-05" db="EMBL/GenBank/DDBJ databases">
        <title>Genomic Encyclopedia of Type Strains, Phase IV (KMG-IV): sequencing the most valuable type-strain genomes for metagenomic binning, comparative biology and taxonomic classification.</title>
        <authorList>
            <person name="Goeker M."/>
        </authorList>
    </citation>
    <scope>NUCLEOTIDE SEQUENCE [LARGE SCALE GENOMIC DNA]</scope>
    <source>
        <strain evidence="2 3">DSM 44717</strain>
    </source>
</reference>
<evidence type="ECO:0000313" key="2">
    <source>
        <dbReference type="EMBL" id="PWV74529.1"/>
    </source>
</evidence>
<feature type="chain" id="PRO_5016468348" evidence="1">
    <location>
        <begin position="26"/>
        <end position="72"/>
    </location>
</feature>
<feature type="signal peptide" evidence="1">
    <location>
        <begin position="1"/>
        <end position="25"/>
    </location>
</feature>
<organism evidence="2 3">
    <name type="scientific">Nocardia neocaledoniensis</name>
    <dbReference type="NCBI Taxonomy" id="236511"/>
    <lineage>
        <taxon>Bacteria</taxon>
        <taxon>Bacillati</taxon>
        <taxon>Actinomycetota</taxon>
        <taxon>Actinomycetes</taxon>
        <taxon>Mycobacteriales</taxon>
        <taxon>Nocardiaceae</taxon>
        <taxon>Nocardia</taxon>
    </lineage>
</organism>
<accession>A0A317NH58</accession>
<dbReference type="AlphaFoldDB" id="A0A317NH58"/>
<comment type="caution">
    <text evidence="2">The sequence shown here is derived from an EMBL/GenBank/DDBJ whole genome shotgun (WGS) entry which is preliminary data.</text>
</comment>